<accession>A0A5N5UC22</accession>
<dbReference type="OrthoDB" id="382178at2157"/>
<dbReference type="RefSeq" id="WP_152120426.1">
    <property type="nucleotide sequence ID" value="NZ_QJOW01000003.1"/>
</dbReference>
<comment type="caution">
    <text evidence="2">The sequence shown here is derived from an EMBL/GenBank/DDBJ whole genome shotgun (WGS) entry which is preliminary data.</text>
</comment>
<proteinExistence type="predicted"/>
<organism evidence="2 3">
    <name type="scientific">Halosegnis rubeus</name>
    <dbReference type="NCBI Taxonomy" id="2212850"/>
    <lineage>
        <taxon>Archaea</taxon>
        <taxon>Methanobacteriati</taxon>
        <taxon>Methanobacteriota</taxon>
        <taxon>Stenosarchaea group</taxon>
        <taxon>Halobacteria</taxon>
        <taxon>Halobacteriales</taxon>
        <taxon>Natronomonadaceae</taxon>
        <taxon>Halosegnis</taxon>
    </lineage>
</organism>
<dbReference type="AlphaFoldDB" id="A0A5N5UC22"/>
<dbReference type="Proteomes" id="UP000326302">
    <property type="component" value="Unassembled WGS sequence"/>
</dbReference>
<evidence type="ECO:0000256" key="1">
    <source>
        <dbReference type="SAM" id="MobiDB-lite"/>
    </source>
</evidence>
<gene>
    <name evidence="2" type="ORF">DMP03_09440</name>
</gene>
<protein>
    <submittedName>
        <fullName evidence="2">Uncharacterized protein</fullName>
    </submittedName>
</protein>
<feature type="region of interest" description="Disordered" evidence="1">
    <location>
        <begin position="24"/>
        <end position="49"/>
    </location>
</feature>
<sequence length="123" mass="12819">MLSLTTTATREHDRTVVTCRLTNTGDAPRLATLSSPHAAVTPSEHPEGTLRVRVPARATVGTGFTTAAPPDAEPLATLNGDEPVPDSPDPARLLDSLGGSRPPRRALVGPESPPDSVAPEWLS</sequence>
<feature type="region of interest" description="Disordered" evidence="1">
    <location>
        <begin position="62"/>
        <end position="123"/>
    </location>
</feature>
<name>A0A5N5UC22_9EURY</name>
<dbReference type="EMBL" id="QJOW01000003">
    <property type="protein sequence ID" value="KAB7515431.1"/>
    <property type="molecule type" value="Genomic_DNA"/>
</dbReference>
<evidence type="ECO:0000313" key="3">
    <source>
        <dbReference type="Proteomes" id="UP000326302"/>
    </source>
</evidence>
<evidence type="ECO:0000313" key="2">
    <source>
        <dbReference type="EMBL" id="KAB7515431.1"/>
    </source>
</evidence>
<reference evidence="2 3" key="1">
    <citation type="submission" date="2019-10" db="EMBL/GenBank/DDBJ databases">
        <title>Unraveling microbial dark matter from salterns through culturing: the case of the genus Halosegnis.</title>
        <authorList>
            <person name="Duran-Viseras A."/>
            <person name="Andrei A.-S."/>
            <person name="Vera-Gargallo B."/>
            <person name="Ghai R."/>
            <person name="Sanchez-Porro C."/>
            <person name="Ventosa A."/>
        </authorList>
    </citation>
    <scope>NUCLEOTIDE SEQUENCE [LARGE SCALE GENOMIC DNA]</scope>
    <source>
        <strain evidence="2 3">F17-44</strain>
    </source>
</reference>